<dbReference type="InterPro" id="IPR011032">
    <property type="entry name" value="GroES-like_sf"/>
</dbReference>
<evidence type="ECO:0000256" key="1">
    <source>
        <dbReference type="ARBA" id="ARBA00001947"/>
    </source>
</evidence>
<keyword evidence="3" id="KW-0479">Metal-binding</keyword>
<evidence type="ECO:0000256" key="2">
    <source>
        <dbReference type="ARBA" id="ARBA00008072"/>
    </source>
</evidence>
<sequence length="341" mass="36788">MAMRAAVLHRPDPSNRNQVVADPLLMEDLPIPAPGPGEILLHVEACGVCRTDLHITMGELPPLHDAITPGHQIVGRVEKTGANVDATMVGRRVGVSWMGGVDGSCMLCRKGHENLCDNPVFTGYSVNGGYAEYAVARADFCIPLPEEALPESLAPLLCAGIIGFRSLRVAGVERGDRVGLFGFGASAHLAIDVLKSWECEVYVATRGESHRQLARELGATWVGDALDRPPEPLDRAITFAPSGDVVISALSSLRKGGVVAINAIHLDRIPEFDYDKLLWGERQIRSVANMTRADARDFVALAHEIGIRPRTTLFPLAEVNRALEAVRRDAVDGAAVVMCQR</sequence>
<dbReference type="Pfam" id="PF00107">
    <property type="entry name" value="ADH_zinc_N"/>
    <property type="match status" value="1"/>
</dbReference>
<dbReference type="PANTHER" id="PTHR42940">
    <property type="entry name" value="ALCOHOL DEHYDROGENASE 1-RELATED"/>
    <property type="match status" value="1"/>
</dbReference>
<evidence type="ECO:0000259" key="7">
    <source>
        <dbReference type="Pfam" id="PF08240"/>
    </source>
</evidence>
<dbReference type="PANTHER" id="PTHR42940:SF8">
    <property type="entry name" value="VACUOLAR PROTEIN SORTING-ASSOCIATED PROTEIN 11"/>
    <property type="match status" value="1"/>
</dbReference>
<evidence type="ECO:0000259" key="6">
    <source>
        <dbReference type="Pfam" id="PF00107"/>
    </source>
</evidence>
<comment type="similarity">
    <text evidence="2">Belongs to the zinc-containing alcohol dehydrogenase family.</text>
</comment>
<dbReference type="InterPro" id="IPR014187">
    <property type="entry name" value="ADH_Zn_typ-2"/>
</dbReference>
<dbReference type="SUPFAM" id="SSF51735">
    <property type="entry name" value="NAD(P)-binding Rossmann-fold domains"/>
    <property type="match status" value="1"/>
</dbReference>
<protein>
    <submittedName>
        <fullName evidence="8">Propanol-preferring alcohol dehydrogenase</fullName>
        <ecNumber evidence="8">1.1.1.1</ecNumber>
    </submittedName>
</protein>
<name>A0A841JPK0_9BACT</name>
<dbReference type="GO" id="GO:0046872">
    <property type="term" value="F:metal ion binding"/>
    <property type="evidence" value="ECO:0007669"/>
    <property type="project" value="UniProtKB-KW"/>
</dbReference>
<dbReference type="EC" id="1.1.1.1" evidence="8"/>
<dbReference type="NCBIfam" id="TIGR02822">
    <property type="entry name" value="adh_fam_2"/>
    <property type="match status" value="1"/>
</dbReference>
<comment type="caution">
    <text evidence="8">The sequence shown here is derived from an EMBL/GenBank/DDBJ whole genome shotgun (WGS) entry which is preliminary data.</text>
</comment>
<dbReference type="Pfam" id="PF08240">
    <property type="entry name" value="ADH_N"/>
    <property type="match status" value="1"/>
</dbReference>
<dbReference type="Gene3D" id="3.40.50.720">
    <property type="entry name" value="NAD(P)-binding Rossmann-like Domain"/>
    <property type="match status" value="1"/>
</dbReference>
<dbReference type="Proteomes" id="UP000538666">
    <property type="component" value="Unassembled WGS sequence"/>
</dbReference>
<dbReference type="InterPro" id="IPR013149">
    <property type="entry name" value="ADH-like_C"/>
</dbReference>
<comment type="cofactor">
    <cofactor evidence="1">
        <name>Zn(2+)</name>
        <dbReference type="ChEBI" id="CHEBI:29105"/>
    </cofactor>
</comment>
<gene>
    <name evidence="8" type="ORF">HNQ77_001246</name>
</gene>
<evidence type="ECO:0000256" key="5">
    <source>
        <dbReference type="ARBA" id="ARBA00023002"/>
    </source>
</evidence>
<dbReference type="SUPFAM" id="SSF50129">
    <property type="entry name" value="GroES-like"/>
    <property type="match status" value="1"/>
</dbReference>
<dbReference type="Gene3D" id="3.90.180.10">
    <property type="entry name" value="Medium-chain alcohol dehydrogenases, catalytic domain"/>
    <property type="match status" value="1"/>
</dbReference>
<reference evidence="8 9" key="1">
    <citation type="submission" date="2020-08" db="EMBL/GenBank/DDBJ databases">
        <title>Genomic Encyclopedia of Type Strains, Phase IV (KMG-IV): sequencing the most valuable type-strain genomes for metagenomic binning, comparative biology and taxonomic classification.</title>
        <authorList>
            <person name="Goeker M."/>
        </authorList>
    </citation>
    <scope>NUCLEOTIDE SEQUENCE [LARGE SCALE GENOMIC DNA]</scope>
    <source>
        <strain evidence="8 9">DSM 103733</strain>
    </source>
</reference>
<proteinExistence type="inferred from homology"/>
<dbReference type="InterPro" id="IPR013154">
    <property type="entry name" value="ADH-like_N"/>
</dbReference>
<dbReference type="EMBL" id="JACHEK010000002">
    <property type="protein sequence ID" value="MBB6143302.1"/>
    <property type="molecule type" value="Genomic_DNA"/>
</dbReference>
<keyword evidence="4" id="KW-0862">Zinc</keyword>
<dbReference type="InterPro" id="IPR036291">
    <property type="entry name" value="NAD(P)-bd_dom_sf"/>
</dbReference>
<evidence type="ECO:0000313" key="9">
    <source>
        <dbReference type="Proteomes" id="UP000538666"/>
    </source>
</evidence>
<organism evidence="8 9">
    <name type="scientific">Silvibacterium bohemicum</name>
    <dbReference type="NCBI Taxonomy" id="1577686"/>
    <lineage>
        <taxon>Bacteria</taxon>
        <taxon>Pseudomonadati</taxon>
        <taxon>Acidobacteriota</taxon>
        <taxon>Terriglobia</taxon>
        <taxon>Terriglobales</taxon>
        <taxon>Acidobacteriaceae</taxon>
        <taxon>Silvibacterium</taxon>
    </lineage>
</organism>
<feature type="domain" description="Alcohol dehydrogenase-like N-terminal" evidence="7">
    <location>
        <begin position="35"/>
        <end position="146"/>
    </location>
</feature>
<evidence type="ECO:0000256" key="3">
    <source>
        <dbReference type="ARBA" id="ARBA00022723"/>
    </source>
</evidence>
<dbReference type="GO" id="GO:0004022">
    <property type="term" value="F:alcohol dehydrogenase (NAD+) activity"/>
    <property type="evidence" value="ECO:0007669"/>
    <property type="project" value="UniProtKB-EC"/>
</dbReference>
<feature type="domain" description="Alcohol dehydrogenase-like C-terminal" evidence="6">
    <location>
        <begin position="188"/>
        <end position="302"/>
    </location>
</feature>
<dbReference type="AlphaFoldDB" id="A0A841JPK0"/>
<dbReference type="CDD" id="cd08298">
    <property type="entry name" value="CAD2"/>
    <property type="match status" value="1"/>
</dbReference>
<dbReference type="GO" id="GO:0005737">
    <property type="term" value="C:cytoplasm"/>
    <property type="evidence" value="ECO:0007669"/>
    <property type="project" value="TreeGrafter"/>
</dbReference>
<accession>A0A841JPK0</accession>
<keyword evidence="9" id="KW-1185">Reference proteome</keyword>
<evidence type="ECO:0000256" key="4">
    <source>
        <dbReference type="ARBA" id="ARBA00022833"/>
    </source>
</evidence>
<keyword evidence="5 8" id="KW-0560">Oxidoreductase</keyword>
<evidence type="ECO:0000313" key="8">
    <source>
        <dbReference type="EMBL" id="MBB6143302.1"/>
    </source>
</evidence>